<dbReference type="OrthoDB" id="1489470at2"/>
<dbReference type="STRING" id="478744.SAMN05444359_13111"/>
<dbReference type="InParanoid" id="A0A1H9MRC4"/>
<evidence type="ECO:0000313" key="2">
    <source>
        <dbReference type="Proteomes" id="UP000199021"/>
    </source>
</evidence>
<gene>
    <name evidence="1" type="ORF">SAMN05444359_13111</name>
</gene>
<reference evidence="2" key="1">
    <citation type="submission" date="2016-10" db="EMBL/GenBank/DDBJ databases">
        <authorList>
            <person name="Varghese N."/>
            <person name="Submissions S."/>
        </authorList>
    </citation>
    <scope>NUCLEOTIDE SEQUENCE [LARGE SCALE GENOMIC DNA]</scope>
    <source>
        <strain evidence="2">DSM 24740</strain>
    </source>
</reference>
<keyword evidence="2" id="KW-1185">Reference proteome</keyword>
<protein>
    <submittedName>
        <fullName evidence="1">Uncharacterized protein</fullName>
    </submittedName>
</protein>
<organism evidence="1 2">
    <name type="scientific">Neolewinella agarilytica</name>
    <dbReference type="NCBI Taxonomy" id="478744"/>
    <lineage>
        <taxon>Bacteria</taxon>
        <taxon>Pseudomonadati</taxon>
        <taxon>Bacteroidota</taxon>
        <taxon>Saprospiria</taxon>
        <taxon>Saprospirales</taxon>
        <taxon>Lewinellaceae</taxon>
        <taxon>Neolewinella</taxon>
    </lineage>
</organism>
<proteinExistence type="predicted"/>
<evidence type="ECO:0000313" key="1">
    <source>
        <dbReference type="EMBL" id="SER26266.1"/>
    </source>
</evidence>
<name>A0A1H9MRC4_9BACT</name>
<accession>A0A1H9MRC4</accession>
<sequence>MPSSTVSNFVASCRSFSDGDASATDIAHLRQVTEQEMPEHYRMPFPERELVRAPDEKQKARHLRGLWHELAQHLTDLRYLSEADFIAYHQHKHDILDKPSLLLPLVDAVSRYVAEEEDWPELAAMLPAGTQVDHYWVSKHLGAITDRIGLYTSWDGGLPLKPGFRAGGAGCHGRSLAYRARTLSSDEFRFSGEDDVFAATDSPTLAKLFREGLGLETTFSAEGAISLEHWAQLTDVDLLIASYRQHTKNREESAVLYQLRNIDEAPAAPDELIFATRDKPKLEPTLYDQPTANKMLRQARRQKNARPEGLDVRLLQIKLWQASYYRGKIDGRWGKISHQALITLLNDEADRLAEDAGKLRRAGQRNKALKQSRRVRTYLMPANREEKVYVVNFRGIIRHFDWGVSQDDPAALSNLYTNDDALKDIHRQAGISVDKFDEKILSEDGISTLYPDNVTHPERRVYYPRVPLLARIRLGFKKIFRWLKSKLNKVKEKITELLGPVFDFVKTLLRPIRSAVQRFFSGFKYLANFVFGKPLITEVAPATAEAPARLFATKFELDFDSVNFAPDTFLEGEALQHSSHIKRMQQNMAYFIDSVIWIIKAIGKLSQPGGWVWLGWQIVRAVVPISKVVV</sequence>
<dbReference type="Proteomes" id="UP000199021">
    <property type="component" value="Unassembled WGS sequence"/>
</dbReference>
<dbReference type="EMBL" id="FOFB01000031">
    <property type="protein sequence ID" value="SER26266.1"/>
    <property type="molecule type" value="Genomic_DNA"/>
</dbReference>
<dbReference type="RefSeq" id="WP_090172467.1">
    <property type="nucleotide sequence ID" value="NZ_FOFB01000031.1"/>
</dbReference>
<dbReference type="AlphaFoldDB" id="A0A1H9MRC4"/>